<keyword evidence="1" id="KW-0732">Signal</keyword>
<gene>
    <name evidence="2" type="ORF">DFJ66_7045</name>
</gene>
<protein>
    <submittedName>
        <fullName evidence="2">Calcium-dependent phosphoinositide phospholipase C</fullName>
    </submittedName>
</protein>
<dbReference type="OrthoDB" id="195526at2"/>
<accession>A0A495XPX2</accession>
<organism evidence="2 3">
    <name type="scientific">Saccharothrix variisporea</name>
    <dbReference type="NCBI Taxonomy" id="543527"/>
    <lineage>
        <taxon>Bacteria</taxon>
        <taxon>Bacillati</taxon>
        <taxon>Actinomycetota</taxon>
        <taxon>Actinomycetes</taxon>
        <taxon>Pseudonocardiales</taxon>
        <taxon>Pseudonocardiaceae</taxon>
        <taxon>Saccharothrix</taxon>
    </lineage>
</organism>
<feature type="chain" id="PRO_5019858117" evidence="1">
    <location>
        <begin position="27"/>
        <end position="333"/>
    </location>
</feature>
<dbReference type="InterPro" id="IPR017946">
    <property type="entry name" value="PLC-like_Pdiesterase_TIM-brl"/>
</dbReference>
<sequence length="333" mass="35193">MKRLIAAVTLLLPLLAGTVQTGTAQAATATGGTAVGVHNAYTRQAAPYLVDVLDKRPGLVEIDVWTNFLFSRDFQVGHDPGNANNCARATTYAELRTGTRDQNLAGCLRNIRLWHDRNPDHPPIVLKVEFKNGFDDRGGYGPDEFDRVVAGTLGATAVFGPAQLIGTHPTLDAAARAGAWPSRSALTGKFVILAEVGTFEAQNPFDNYDTDLEYADRLISAHGNGTLTSAMAFPAVNGASQTDPRVGDRGGNRAGWFVAFDGSATAYASYPGDSYLGGHYLVVMTDAHAVPPAIDARTPPVADAQARVRLLAGKGATIVSSDWVDPAIVGYAV</sequence>
<dbReference type="RefSeq" id="WP_121227695.1">
    <property type="nucleotide sequence ID" value="NZ_JBIUBA010000016.1"/>
</dbReference>
<name>A0A495XPX2_9PSEU</name>
<dbReference type="EMBL" id="RBXR01000001">
    <property type="protein sequence ID" value="RKT73708.1"/>
    <property type="molecule type" value="Genomic_DNA"/>
</dbReference>
<evidence type="ECO:0000313" key="3">
    <source>
        <dbReference type="Proteomes" id="UP000272729"/>
    </source>
</evidence>
<dbReference type="GO" id="GO:0006629">
    <property type="term" value="P:lipid metabolic process"/>
    <property type="evidence" value="ECO:0007669"/>
    <property type="project" value="InterPro"/>
</dbReference>
<dbReference type="Gene3D" id="3.20.20.190">
    <property type="entry name" value="Phosphatidylinositol (PI) phosphodiesterase"/>
    <property type="match status" value="1"/>
</dbReference>
<dbReference type="InterPro" id="IPR032075">
    <property type="entry name" value="PI-PLC-C1"/>
</dbReference>
<evidence type="ECO:0000256" key="1">
    <source>
        <dbReference type="SAM" id="SignalP"/>
    </source>
</evidence>
<feature type="signal peptide" evidence="1">
    <location>
        <begin position="1"/>
        <end position="26"/>
    </location>
</feature>
<dbReference type="GO" id="GO:0008081">
    <property type="term" value="F:phosphoric diester hydrolase activity"/>
    <property type="evidence" value="ECO:0007669"/>
    <property type="project" value="InterPro"/>
</dbReference>
<dbReference type="AlphaFoldDB" id="A0A495XPX2"/>
<dbReference type="SUPFAM" id="SSF51695">
    <property type="entry name" value="PLC-like phosphodiesterases"/>
    <property type="match status" value="1"/>
</dbReference>
<evidence type="ECO:0000313" key="2">
    <source>
        <dbReference type="EMBL" id="RKT73708.1"/>
    </source>
</evidence>
<dbReference type="Proteomes" id="UP000272729">
    <property type="component" value="Unassembled WGS sequence"/>
</dbReference>
<dbReference type="Pfam" id="PF16670">
    <property type="entry name" value="PI-PLC-C1"/>
    <property type="match status" value="1"/>
</dbReference>
<comment type="caution">
    <text evidence="2">The sequence shown here is derived from an EMBL/GenBank/DDBJ whole genome shotgun (WGS) entry which is preliminary data.</text>
</comment>
<reference evidence="2 3" key="1">
    <citation type="submission" date="2018-10" db="EMBL/GenBank/DDBJ databases">
        <title>Sequencing the genomes of 1000 actinobacteria strains.</title>
        <authorList>
            <person name="Klenk H.-P."/>
        </authorList>
    </citation>
    <scope>NUCLEOTIDE SEQUENCE [LARGE SCALE GENOMIC DNA]</scope>
    <source>
        <strain evidence="2 3">DSM 43911</strain>
    </source>
</reference>
<proteinExistence type="predicted"/>
<keyword evidence="3" id="KW-1185">Reference proteome</keyword>